<dbReference type="Proteomes" id="UP000095131">
    <property type="component" value="Unassembled WGS sequence"/>
</dbReference>
<dbReference type="Proteomes" id="UP000092528">
    <property type="component" value="Chromosome 2"/>
</dbReference>
<dbReference type="PATRIC" id="fig|45658.6.peg.4122"/>
<sequence length="55" mass="6207">MSAVKKEYLSQQYRILYFDGDKIAELLVSAENRDEAIAVLKQNGFAPSDIFSIIP</sequence>
<evidence type="ECO:0000313" key="2">
    <source>
        <dbReference type="EMBL" id="ODS04992.1"/>
    </source>
</evidence>
<proteinExistence type="predicted"/>
<name>A0A1B1NVY7_9VIBR</name>
<organism evidence="2 4">
    <name type="scientific">Vibrio scophthalmi</name>
    <dbReference type="NCBI Taxonomy" id="45658"/>
    <lineage>
        <taxon>Bacteria</taxon>
        <taxon>Pseudomonadati</taxon>
        <taxon>Pseudomonadota</taxon>
        <taxon>Gammaproteobacteria</taxon>
        <taxon>Vibrionales</taxon>
        <taxon>Vibrionaceae</taxon>
        <taxon>Vibrio</taxon>
    </lineage>
</organism>
<evidence type="ECO:0000313" key="1">
    <source>
        <dbReference type="EMBL" id="ANU38656.1"/>
    </source>
</evidence>
<reference evidence="2 4" key="2">
    <citation type="submission" date="2016-08" db="EMBL/GenBank/DDBJ databases">
        <title>Genome sequencing of Vibrio scophthalmi strain FP3289, an isolated from Paralichthys olivaceus.</title>
        <authorList>
            <person name="Han H.-J."/>
        </authorList>
    </citation>
    <scope>NUCLEOTIDE SEQUENCE [LARGE SCALE GENOMIC DNA]</scope>
    <source>
        <strain evidence="2 4">FP3289</strain>
    </source>
</reference>
<evidence type="ECO:0000313" key="3">
    <source>
        <dbReference type="Proteomes" id="UP000092528"/>
    </source>
</evidence>
<protein>
    <submittedName>
        <fullName evidence="2">Uncharacterized protein</fullName>
    </submittedName>
</protein>
<dbReference type="EMBL" id="CP016415">
    <property type="protein sequence ID" value="ANU38656.1"/>
    <property type="molecule type" value="Genomic_DNA"/>
</dbReference>
<dbReference type="KEGG" id="vsc:VSVS12_04153"/>
<dbReference type="RefSeq" id="WP_005596353.1">
    <property type="nucleotide sequence ID" value="NZ_CP016308.1"/>
</dbReference>
<accession>A0A1B1NVY7</accession>
<evidence type="ECO:0000313" key="4">
    <source>
        <dbReference type="Proteomes" id="UP000095131"/>
    </source>
</evidence>
<dbReference type="AlphaFoldDB" id="A0A1B1NVY7"/>
<gene>
    <name evidence="2" type="ORF">VSF3289_04132</name>
    <name evidence="1" type="ORF">VSVS05_03619</name>
</gene>
<dbReference type="EMBL" id="MDCJ01000007">
    <property type="protein sequence ID" value="ODS04992.1"/>
    <property type="molecule type" value="Genomic_DNA"/>
</dbReference>
<dbReference type="STRING" id="45658.VSVS12_04153"/>
<keyword evidence="3" id="KW-1185">Reference proteome</keyword>
<reference evidence="1 3" key="1">
    <citation type="submission" date="2016-07" db="EMBL/GenBank/DDBJ databases">
        <title>Genome sequencing of Vibrio scophthalmi strain VS-05, an isolated from Paralichthys olivaceus.</title>
        <authorList>
            <person name="Han H.-J."/>
        </authorList>
    </citation>
    <scope>NUCLEOTIDE SEQUENCE [LARGE SCALE GENOMIC DNA]</scope>
    <source>
        <strain evidence="1 3">VS-05</strain>
    </source>
</reference>